<organism evidence="2 3">
    <name type="scientific">Ceratobasidium theobromae</name>
    <dbReference type="NCBI Taxonomy" id="1582974"/>
    <lineage>
        <taxon>Eukaryota</taxon>
        <taxon>Fungi</taxon>
        <taxon>Dikarya</taxon>
        <taxon>Basidiomycota</taxon>
        <taxon>Agaricomycotina</taxon>
        <taxon>Agaricomycetes</taxon>
        <taxon>Cantharellales</taxon>
        <taxon>Ceratobasidiaceae</taxon>
        <taxon>Ceratobasidium</taxon>
    </lineage>
</organism>
<accession>A0A5N5QWC9</accession>
<evidence type="ECO:0000313" key="3">
    <source>
        <dbReference type="Proteomes" id="UP000383932"/>
    </source>
</evidence>
<feature type="compositionally biased region" description="Basic and acidic residues" evidence="1">
    <location>
        <begin position="84"/>
        <end position="96"/>
    </location>
</feature>
<evidence type="ECO:0000256" key="1">
    <source>
        <dbReference type="SAM" id="MobiDB-lite"/>
    </source>
</evidence>
<dbReference type="EMBL" id="SSOP01000009">
    <property type="protein sequence ID" value="KAB5595476.1"/>
    <property type="molecule type" value="Genomic_DNA"/>
</dbReference>
<dbReference type="Proteomes" id="UP000383932">
    <property type="component" value="Unassembled WGS sequence"/>
</dbReference>
<comment type="caution">
    <text evidence="2">The sequence shown here is derived from an EMBL/GenBank/DDBJ whole genome shotgun (WGS) entry which is preliminary data.</text>
</comment>
<feature type="compositionally biased region" description="Basic and acidic residues" evidence="1">
    <location>
        <begin position="161"/>
        <end position="171"/>
    </location>
</feature>
<keyword evidence="3" id="KW-1185">Reference proteome</keyword>
<protein>
    <submittedName>
        <fullName evidence="2">Uncharacterized protein</fullName>
    </submittedName>
</protein>
<reference evidence="2 3" key="1">
    <citation type="journal article" date="2019" name="Fungal Biol. Biotechnol.">
        <title>Draft genome sequence of fastidious pathogen Ceratobasidium theobromae, which causes vascular-streak dieback in Theobroma cacao.</title>
        <authorList>
            <person name="Ali S.S."/>
            <person name="Asman A."/>
            <person name="Shao J."/>
            <person name="Firmansyah A.P."/>
            <person name="Susilo A.W."/>
            <person name="Rosmana A."/>
            <person name="McMahon P."/>
            <person name="Junaid M."/>
            <person name="Guest D."/>
            <person name="Kheng T.Y."/>
            <person name="Meinhardt L.W."/>
            <person name="Bailey B.A."/>
        </authorList>
    </citation>
    <scope>NUCLEOTIDE SEQUENCE [LARGE SCALE GENOMIC DNA]</scope>
    <source>
        <strain evidence="2 3">CT2</strain>
    </source>
</reference>
<evidence type="ECO:0000313" key="2">
    <source>
        <dbReference type="EMBL" id="KAB5595476.1"/>
    </source>
</evidence>
<proteinExistence type="predicted"/>
<sequence length="171" mass="19005">MLLLLRFCLQPEDQSVGRALSPGPSITRRYRLAPPASDPPLKQFGSQSDPKPTINTRCIPPTRTRHSSLSTPLCTVYEDEQGAEEERRPTHGDPPHTRPLKKTFGKVLGARARGTDSSSRMDSMSRSKRATFMPLGFRGQAQGDCRGKVPPPIRRPSTGWFEHKSKPIDCV</sequence>
<gene>
    <name evidence="2" type="ORF">CTheo_1153</name>
</gene>
<feature type="region of interest" description="Disordered" evidence="1">
    <location>
        <begin position="16"/>
        <end position="103"/>
    </location>
</feature>
<feature type="region of interest" description="Disordered" evidence="1">
    <location>
        <begin position="138"/>
        <end position="171"/>
    </location>
</feature>
<name>A0A5N5QWC9_9AGAM</name>
<dbReference type="AlphaFoldDB" id="A0A5N5QWC9"/>
<feature type="compositionally biased region" description="Polar residues" evidence="1">
    <location>
        <begin position="44"/>
        <end position="56"/>
    </location>
</feature>